<dbReference type="Gene3D" id="1.10.357.10">
    <property type="entry name" value="Tetracycline Repressor, domain 2"/>
    <property type="match status" value="1"/>
</dbReference>
<name>A0A3A3G8M5_PANTH</name>
<reference evidence="4 5" key="1">
    <citation type="submission" date="2018-09" db="EMBL/GenBank/DDBJ databases">
        <title>Paenibacillus SK2017-BO5.</title>
        <authorList>
            <person name="Piskunova J.V."/>
            <person name="Dubiley S.A."/>
            <person name="Severinov K.V."/>
        </authorList>
    </citation>
    <scope>NUCLEOTIDE SEQUENCE [LARGE SCALE GENOMIC DNA]</scope>
    <source>
        <strain evidence="4 5">BO5</strain>
    </source>
</reference>
<dbReference type="AlphaFoldDB" id="A0A3A3G8M5"/>
<gene>
    <name evidence="4" type="ORF">DQX05_28895</name>
</gene>
<organism evidence="4 5">
    <name type="scientific">Paenibacillus thiaminolyticus</name>
    <name type="common">Bacillus thiaminolyticus</name>
    <dbReference type="NCBI Taxonomy" id="49283"/>
    <lineage>
        <taxon>Bacteria</taxon>
        <taxon>Bacillati</taxon>
        <taxon>Bacillota</taxon>
        <taxon>Bacilli</taxon>
        <taxon>Bacillales</taxon>
        <taxon>Paenibacillaceae</taxon>
        <taxon>Paenibacillus</taxon>
    </lineage>
</organism>
<evidence type="ECO:0000256" key="2">
    <source>
        <dbReference type="PROSITE-ProRule" id="PRU00335"/>
    </source>
</evidence>
<feature type="DNA-binding region" description="H-T-H motif" evidence="2">
    <location>
        <begin position="30"/>
        <end position="49"/>
    </location>
</feature>
<dbReference type="InterPro" id="IPR050624">
    <property type="entry name" value="HTH-type_Tx_Regulator"/>
</dbReference>
<dbReference type="InterPro" id="IPR001647">
    <property type="entry name" value="HTH_TetR"/>
</dbReference>
<accession>A0A3A3G8M5</accession>
<feature type="domain" description="HTH tetR-type" evidence="3">
    <location>
        <begin position="7"/>
        <end position="67"/>
    </location>
</feature>
<dbReference type="InterPro" id="IPR036271">
    <property type="entry name" value="Tet_transcr_reg_TetR-rel_C_sf"/>
</dbReference>
<dbReference type="Pfam" id="PF00440">
    <property type="entry name" value="TetR_N"/>
    <property type="match status" value="1"/>
</dbReference>
<evidence type="ECO:0000259" key="3">
    <source>
        <dbReference type="PROSITE" id="PS50977"/>
    </source>
</evidence>
<dbReference type="PRINTS" id="PR00455">
    <property type="entry name" value="HTHTETR"/>
</dbReference>
<dbReference type="Proteomes" id="UP000266177">
    <property type="component" value="Unassembled WGS sequence"/>
</dbReference>
<evidence type="ECO:0000313" key="5">
    <source>
        <dbReference type="Proteomes" id="UP000266177"/>
    </source>
</evidence>
<dbReference type="RefSeq" id="WP_119796696.1">
    <property type="nucleotide sequence ID" value="NZ_QYZD01000060.1"/>
</dbReference>
<evidence type="ECO:0000313" key="4">
    <source>
        <dbReference type="EMBL" id="RJG16301.1"/>
    </source>
</evidence>
<dbReference type="SUPFAM" id="SSF48498">
    <property type="entry name" value="Tetracyclin repressor-like, C-terminal domain"/>
    <property type="match status" value="1"/>
</dbReference>
<dbReference type="PROSITE" id="PS50977">
    <property type="entry name" value="HTH_TETR_2"/>
    <property type="match status" value="1"/>
</dbReference>
<dbReference type="OrthoDB" id="9812484at2"/>
<comment type="caution">
    <text evidence="4">The sequence shown here is derived from an EMBL/GenBank/DDBJ whole genome shotgun (WGS) entry which is preliminary data.</text>
</comment>
<keyword evidence="1 2" id="KW-0238">DNA-binding</keyword>
<dbReference type="SUPFAM" id="SSF46689">
    <property type="entry name" value="Homeodomain-like"/>
    <property type="match status" value="1"/>
</dbReference>
<dbReference type="InterPro" id="IPR009057">
    <property type="entry name" value="Homeodomain-like_sf"/>
</dbReference>
<sequence>MARNTAQESKRKLMQSAEKLFAAKGVRGTKVSEIVAGAGLTQAAFYLYFTSKDDLAAQLLQQFNEHLLRLGNAGAEVKHLPTSEVEAYIVSSFTALFRLFGAQPQLTKIALQISDDSDQVRERIVRQIVANMLHNQSLGIVKPEIDPELAAESVVAAMERLVYRYVETGERTPEELGAHTARLFLQGMLLHSKKEG</sequence>
<dbReference type="PANTHER" id="PTHR43479">
    <property type="entry name" value="ACREF/ENVCD OPERON REPRESSOR-RELATED"/>
    <property type="match status" value="1"/>
</dbReference>
<evidence type="ECO:0000256" key="1">
    <source>
        <dbReference type="ARBA" id="ARBA00023125"/>
    </source>
</evidence>
<dbReference type="GO" id="GO:0003677">
    <property type="term" value="F:DNA binding"/>
    <property type="evidence" value="ECO:0007669"/>
    <property type="project" value="UniProtKB-UniRule"/>
</dbReference>
<proteinExistence type="predicted"/>
<dbReference type="EMBL" id="QYZD01000060">
    <property type="protein sequence ID" value="RJG16301.1"/>
    <property type="molecule type" value="Genomic_DNA"/>
</dbReference>
<protein>
    <submittedName>
        <fullName evidence="4">TetR/AcrR family transcriptional regulator</fullName>
    </submittedName>
</protein>
<dbReference type="PANTHER" id="PTHR43479:SF11">
    <property type="entry name" value="ACREF_ENVCD OPERON REPRESSOR-RELATED"/>
    <property type="match status" value="1"/>
</dbReference>